<dbReference type="AlphaFoldDB" id="A0AAJ2NQR4"/>
<keyword evidence="2" id="KW-0812">Transmembrane</keyword>
<gene>
    <name evidence="5" type="primary">liaF</name>
    <name evidence="5" type="ORF">RYX45_17080</name>
</gene>
<dbReference type="InterPro" id="IPR054331">
    <property type="entry name" value="LiaF_TM"/>
</dbReference>
<feature type="transmembrane region" description="Helical" evidence="2">
    <location>
        <begin position="70"/>
        <end position="89"/>
    </location>
</feature>
<evidence type="ECO:0000259" key="4">
    <source>
        <dbReference type="Pfam" id="PF22570"/>
    </source>
</evidence>
<evidence type="ECO:0000259" key="3">
    <source>
        <dbReference type="Pfam" id="PF09922"/>
    </source>
</evidence>
<dbReference type="Pfam" id="PF22570">
    <property type="entry name" value="LiaF-TM"/>
    <property type="match status" value="1"/>
</dbReference>
<protein>
    <submittedName>
        <fullName evidence="5">Cell wall-active antibiotics response protein LiaF</fullName>
    </submittedName>
</protein>
<evidence type="ECO:0000313" key="6">
    <source>
        <dbReference type="Proteomes" id="UP001285636"/>
    </source>
</evidence>
<keyword evidence="2" id="KW-1133">Transmembrane helix</keyword>
<feature type="domain" description="LiaF transmembrane" evidence="4">
    <location>
        <begin position="6"/>
        <end position="95"/>
    </location>
</feature>
<feature type="domain" description="Cell wall-active antibiotics response LiaF-like C-terminal" evidence="3">
    <location>
        <begin position="166"/>
        <end position="278"/>
    </location>
</feature>
<reference evidence="5" key="1">
    <citation type="submission" date="2023-10" db="EMBL/GenBank/DDBJ databases">
        <title>Screening of Alkalihalophilus pseudofirmusBZ-TG-HK211 and Its Alleviation of Salt Stress on Rapeseed Growth.</title>
        <authorList>
            <person name="Zhao B."/>
            <person name="Guo T."/>
        </authorList>
    </citation>
    <scope>NUCLEOTIDE SEQUENCE</scope>
    <source>
        <strain evidence="5">BZ-TG-HK211</strain>
    </source>
</reference>
<feature type="compositionally biased region" description="Low complexity" evidence="1">
    <location>
        <begin position="140"/>
        <end position="151"/>
    </location>
</feature>
<evidence type="ECO:0000313" key="5">
    <source>
        <dbReference type="EMBL" id="MDV2886910.1"/>
    </source>
</evidence>
<dbReference type="InterPro" id="IPR016975">
    <property type="entry name" value="Cell_wall_LiaF"/>
</dbReference>
<dbReference type="GO" id="GO:0016020">
    <property type="term" value="C:membrane"/>
    <property type="evidence" value="ECO:0007669"/>
    <property type="project" value="InterPro"/>
</dbReference>
<dbReference type="PIRSF" id="PIRSF031509">
    <property type="entry name" value="Cell_wall_LiaF/YvqF"/>
    <property type="match status" value="1"/>
</dbReference>
<dbReference type="NCBIfam" id="NF040535">
    <property type="entry name" value="LiaF_C_term"/>
    <property type="match status" value="1"/>
</dbReference>
<sequence>MSKHGLIGVIVVILGIWFLMGVLSFATGGLIAPLIFFFLGYYFYQNKRKLIAAIFFIISGSILLDQLFSINFIGLILAVICFYYGLKLVKSQKKTKKSHAERERRLKMTQEEAPKQTPVKENTSKSEQEPFISEGDLDQSVSPSGSTSTSSKAQQAAYEPIVRKNFVGDIHYMNQQFELRDLTIWSALGSVKIDLSKAMISEGETIIVIQAFIGEVNVYVPDDLTVAVQASSLAGELTVFHEKHSGINQQVSLAPSQYKQSKRRVKLVISMALGEVTVRRI</sequence>
<dbReference type="InterPro" id="IPR047793">
    <property type="entry name" value="LiaF_C"/>
</dbReference>
<feature type="transmembrane region" description="Helical" evidence="2">
    <location>
        <begin position="6"/>
        <end position="39"/>
    </location>
</feature>
<organism evidence="5 6">
    <name type="scientific">Alkalihalophilus pseudofirmus</name>
    <name type="common">Bacillus pseudofirmus</name>
    <dbReference type="NCBI Taxonomy" id="79885"/>
    <lineage>
        <taxon>Bacteria</taxon>
        <taxon>Bacillati</taxon>
        <taxon>Bacillota</taxon>
        <taxon>Bacilli</taxon>
        <taxon>Bacillales</taxon>
        <taxon>Bacillaceae</taxon>
        <taxon>Alkalihalophilus</taxon>
    </lineage>
</organism>
<proteinExistence type="predicted"/>
<name>A0AAJ2NQR4_ALKPS</name>
<dbReference type="RefSeq" id="WP_289235889.1">
    <property type="nucleotide sequence ID" value="NZ_CP117835.1"/>
</dbReference>
<feature type="compositionally biased region" description="Basic and acidic residues" evidence="1">
    <location>
        <begin position="98"/>
        <end position="114"/>
    </location>
</feature>
<dbReference type="EMBL" id="JAWJAY010000005">
    <property type="protein sequence ID" value="MDV2886910.1"/>
    <property type="molecule type" value="Genomic_DNA"/>
</dbReference>
<keyword evidence="2" id="KW-0472">Membrane</keyword>
<feature type="transmembrane region" description="Helical" evidence="2">
    <location>
        <begin position="48"/>
        <end position="64"/>
    </location>
</feature>
<accession>A0AAJ2NQR4</accession>
<dbReference type="Proteomes" id="UP001285636">
    <property type="component" value="Unassembled WGS sequence"/>
</dbReference>
<comment type="caution">
    <text evidence="5">The sequence shown here is derived from an EMBL/GenBank/DDBJ whole genome shotgun (WGS) entry which is preliminary data.</text>
</comment>
<dbReference type="InterPro" id="IPR024425">
    <property type="entry name" value="LiaF-like_C"/>
</dbReference>
<evidence type="ECO:0000256" key="2">
    <source>
        <dbReference type="SAM" id="Phobius"/>
    </source>
</evidence>
<feature type="region of interest" description="Disordered" evidence="1">
    <location>
        <begin position="97"/>
        <end position="155"/>
    </location>
</feature>
<dbReference type="Pfam" id="PF09922">
    <property type="entry name" value="LiaF-like_C"/>
    <property type="match status" value="1"/>
</dbReference>
<evidence type="ECO:0000256" key="1">
    <source>
        <dbReference type="SAM" id="MobiDB-lite"/>
    </source>
</evidence>